<evidence type="ECO:0000313" key="3">
    <source>
        <dbReference type="Proteomes" id="UP000619078"/>
    </source>
</evidence>
<proteinExistence type="predicted"/>
<dbReference type="Proteomes" id="UP000619078">
    <property type="component" value="Unassembled WGS sequence"/>
</dbReference>
<evidence type="ECO:0000256" key="1">
    <source>
        <dbReference type="SAM" id="MobiDB-lite"/>
    </source>
</evidence>
<sequence>MDPEELLQEKGGEKDKPKKDSPLVSLERDLKFFNDSIREVATDILMEGISTQPIFVAHQHELKIGELILDRAELNTDWSIHASTLDEFVERGIIKAELKDRFINTYKNPNEFMCVFVVTPEGANFVFYPYVKS</sequence>
<feature type="region of interest" description="Disordered" evidence="1">
    <location>
        <begin position="1"/>
        <end position="21"/>
    </location>
</feature>
<dbReference type="RefSeq" id="WP_191164074.1">
    <property type="nucleotide sequence ID" value="NZ_JACWMX010000005.1"/>
</dbReference>
<keyword evidence="3" id="KW-1185">Reference proteome</keyword>
<gene>
    <name evidence="2" type="ORF">IDJ76_14620</name>
</gene>
<protein>
    <submittedName>
        <fullName evidence="2">Uncharacterized protein</fullName>
    </submittedName>
</protein>
<reference evidence="2" key="1">
    <citation type="submission" date="2020-09" db="EMBL/GenBank/DDBJ databases">
        <title>Novel species of Mucilaginibacter isolated from a glacier on the Tibetan Plateau.</title>
        <authorList>
            <person name="Liu Q."/>
            <person name="Xin Y.-H."/>
        </authorList>
    </citation>
    <scope>NUCLEOTIDE SEQUENCE</scope>
    <source>
        <strain evidence="2">ZB1P21</strain>
    </source>
</reference>
<comment type="caution">
    <text evidence="2">The sequence shown here is derived from an EMBL/GenBank/DDBJ whole genome shotgun (WGS) entry which is preliminary data.</text>
</comment>
<dbReference type="EMBL" id="JACWMX010000005">
    <property type="protein sequence ID" value="MBD1394340.1"/>
    <property type="molecule type" value="Genomic_DNA"/>
</dbReference>
<feature type="compositionally biased region" description="Basic and acidic residues" evidence="1">
    <location>
        <begin position="7"/>
        <end position="21"/>
    </location>
</feature>
<name>A0A926NTB9_9SPHI</name>
<dbReference type="AlphaFoldDB" id="A0A926NTB9"/>
<evidence type="ECO:0000313" key="2">
    <source>
        <dbReference type="EMBL" id="MBD1394340.1"/>
    </source>
</evidence>
<organism evidence="2 3">
    <name type="scientific">Mucilaginibacter glaciei</name>
    <dbReference type="NCBI Taxonomy" id="2772109"/>
    <lineage>
        <taxon>Bacteria</taxon>
        <taxon>Pseudomonadati</taxon>
        <taxon>Bacteroidota</taxon>
        <taxon>Sphingobacteriia</taxon>
        <taxon>Sphingobacteriales</taxon>
        <taxon>Sphingobacteriaceae</taxon>
        <taxon>Mucilaginibacter</taxon>
    </lineage>
</organism>
<accession>A0A926NTB9</accession>